<evidence type="ECO:0000259" key="6">
    <source>
        <dbReference type="SMART" id="SM00849"/>
    </source>
</evidence>
<dbReference type="InterPro" id="IPR036866">
    <property type="entry name" value="RibonucZ/Hydroxyglut_hydro"/>
</dbReference>
<evidence type="ECO:0000256" key="5">
    <source>
        <dbReference type="SAM" id="SignalP"/>
    </source>
</evidence>
<dbReference type="Pfam" id="PF00753">
    <property type="entry name" value="Lactamase_B"/>
    <property type="match status" value="1"/>
</dbReference>
<dbReference type="Proteomes" id="UP001597151">
    <property type="component" value="Unassembled WGS sequence"/>
</dbReference>
<organism evidence="7 8">
    <name type="scientific">Seohaeicola saemankumensis</name>
    <dbReference type="NCBI Taxonomy" id="481181"/>
    <lineage>
        <taxon>Bacteria</taxon>
        <taxon>Pseudomonadati</taxon>
        <taxon>Pseudomonadota</taxon>
        <taxon>Alphaproteobacteria</taxon>
        <taxon>Rhodobacterales</taxon>
        <taxon>Roseobacteraceae</taxon>
        <taxon>Seohaeicola</taxon>
    </lineage>
</organism>
<dbReference type="SMART" id="SM00849">
    <property type="entry name" value="Lactamase_B"/>
    <property type="match status" value="1"/>
</dbReference>
<reference evidence="8" key="1">
    <citation type="journal article" date="2019" name="Int. J. Syst. Evol. Microbiol.">
        <title>The Global Catalogue of Microorganisms (GCM) 10K type strain sequencing project: providing services to taxonomists for standard genome sequencing and annotation.</title>
        <authorList>
            <consortium name="The Broad Institute Genomics Platform"/>
            <consortium name="The Broad Institute Genome Sequencing Center for Infectious Disease"/>
            <person name="Wu L."/>
            <person name="Ma J."/>
        </authorList>
    </citation>
    <scope>NUCLEOTIDE SEQUENCE [LARGE SCALE GENOMIC DNA]</scope>
    <source>
        <strain evidence="8">CCUG 55328</strain>
    </source>
</reference>
<evidence type="ECO:0000313" key="8">
    <source>
        <dbReference type="Proteomes" id="UP001597151"/>
    </source>
</evidence>
<dbReference type="EMBL" id="JBHTKR010000001">
    <property type="protein sequence ID" value="MFD1193441.1"/>
    <property type="molecule type" value="Genomic_DNA"/>
</dbReference>
<accession>A0ABW3TAM0</accession>
<dbReference type="SUPFAM" id="SSF56281">
    <property type="entry name" value="Metallo-hydrolase/oxidoreductase"/>
    <property type="match status" value="1"/>
</dbReference>
<protein>
    <submittedName>
        <fullName evidence="7">MBL fold metallo-hydrolase</fullName>
    </submittedName>
</protein>
<dbReference type="PROSITE" id="PS51318">
    <property type="entry name" value="TAT"/>
    <property type="match status" value="1"/>
</dbReference>
<sequence>MTIFKPSRRDIMKLAAMAPAFALPALGRPGAALAQLGAPAADNPAHFRFTLGEARLTILSDGYFSLPTSGLGVNADPAEVRAFLEKHYLSPDEGYSHTNHLLIEAGEAVVLVDVGSGSRFMPTTGRLMANLDAAGIDPASITHVVITHAHPDHIWGIRDDFDEPLFPDAEYVIGAAEHAHWLQDDLVNKVAPEDQQFVLGAVNSLTLDGVEWRLMEDGDEVVPGVRMIATPGHTPGHMSVMLDSGGKQLMALGDAMSHAYTNFAHPEWYNGFDADGDQTVATRMRLLDMAAADRIAVLGYHFPFPGVGHVLREGESWRFLPALWQFEG</sequence>
<evidence type="ECO:0000256" key="3">
    <source>
        <dbReference type="ARBA" id="ARBA00022801"/>
    </source>
</evidence>
<feature type="signal peptide" evidence="5">
    <location>
        <begin position="1"/>
        <end position="34"/>
    </location>
</feature>
<keyword evidence="8" id="KW-1185">Reference proteome</keyword>
<feature type="chain" id="PRO_5046912125" evidence="5">
    <location>
        <begin position="35"/>
        <end position="328"/>
    </location>
</feature>
<evidence type="ECO:0000256" key="2">
    <source>
        <dbReference type="ARBA" id="ARBA00022723"/>
    </source>
</evidence>
<comment type="similarity">
    <text evidence="1">Belongs to the metallo-beta-lactamase superfamily.</text>
</comment>
<gene>
    <name evidence="7" type="ORF">ACFQ3C_02000</name>
</gene>
<keyword evidence="5" id="KW-0732">Signal</keyword>
<evidence type="ECO:0000256" key="4">
    <source>
        <dbReference type="ARBA" id="ARBA00022833"/>
    </source>
</evidence>
<dbReference type="PANTHER" id="PTHR42978:SF6">
    <property type="entry name" value="QUORUM-QUENCHING LACTONASE YTNP-RELATED"/>
    <property type="match status" value="1"/>
</dbReference>
<dbReference type="PANTHER" id="PTHR42978">
    <property type="entry name" value="QUORUM-QUENCHING LACTONASE YTNP-RELATED-RELATED"/>
    <property type="match status" value="1"/>
</dbReference>
<proteinExistence type="inferred from homology"/>
<evidence type="ECO:0000256" key="1">
    <source>
        <dbReference type="ARBA" id="ARBA00007749"/>
    </source>
</evidence>
<keyword evidence="4" id="KW-0862">Zinc</keyword>
<dbReference type="InterPro" id="IPR006311">
    <property type="entry name" value="TAT_signal"/>
</dbReference>
<dbReference type="Gene3D" id="3.60.15.10">
    <property type="entry name" value="Ribonuclease Z/Hydroxyacylglutathione hydrolase-like"/>
    <property type="match status" value="1"/>
</dbReference>
<feature type="domain" description="Metallo-beta-lactamase" evidence="6">
    <location>
        <begin position="97"/>
        <end position="301"/>
    </location>
</feature>
<dbReference type="RefSeq" id="WP_380788728.1">
    <property type="nucleotide sequence ID" value="NZ_JBHTKR010000001.1"/>
</dbReference>
<keyword evidence="3" id="KW-0378">Hydrolase</keyword>
<keyword evidence="2" id="KW-0479">Metal-binding</keyword>
<dbReference type="InterPro" id="IPR001279">
    <property type="entry name" value="Metallo-B-lactamas"/>
</dbReference>
<comment type="caution">
    <text evidence="7">The sequence shown here is derived from an EMBL/GenBank/DDBJ whole genome shotgun (WGS) entry which is preliminary data.</text>
</comment>
<evidence type="ECO:0000313" key="7">
    <source>
        <dbReference type="EMBL" id="MFD1193441.1"/>
    </source>
</evidence>
<dbReference type="CDD" id="cd07720">
    <property type="entry name" value="OPHC2-like_MBL-fold"/>
    <property type="match status" value="1"/>
</dbReference>
<name>A0ABW3TAM0_9RHOB</name>
<dbReference type="InterPro" id="IPR051013">
    <property type="entry name" value="MBL_superfamily_lactonases"/>
</dbReference>